<evidence type="ECO:0000256" key="1">
    <source>
        <dbReference type="ARBA" id="ARBA00023125"/>
    </source>
</evidence>
<dbReference type="InterPro" id="IPR036724">
    <property type="entry name" value="Cobalamin-bd_sf"/>
</dbReference>
<dbReference type="SMART" id="SM00530">
    <property type="entry name" value="HTH_XRE"/>
    <property type="match status" value="1"/>
</dbReference>
<keyword evidence="1" id="KW-0238">DNA-binding</keyword>
<evidence type="ECO:0000259" key="2">
    <source>
        <dbReference type="PROSITE" id="PS50943"/>
    </source>
</evidence>
<dbReference type="InterPro" id="IPR050807">
    <property type="entry name" value="TransReg_Diox_bact_type"/>
</dbReference>
<feature type="domain" description="B12-binding" evidence="3">
    <location>
        <begin position="32"/>
        <end position="180"/>
    </location>
</feature>
<dbReference type="GO" id="GO:0031419">
    <property type="term" value="F:cobalamin binding"/>
    <property type="evidence" value="ECO:0007669"/>
    <property type="project" value="InterPro"/>
</dbReference>
<feature type="non-terminal residue" evidence="4">
    <location>
        <position position="1"/>
    </location>
</feature>
<dbReference type="InterPro" id="IPR006158">
    <property type="entry name" value="Cobalamin-bd"/>
</dbReference>
<dbReference type="Pfam" id="PF02310">
    <property type="entry name" value="B12-binding"/>
    <property type="match status" value="1"/>
</dbReference>
<dbReference type="GO" id="GO:0005829">
    <property type="term" value="C:cytosol"/>
    <property type="evidence" value="ECO:0007669"/>
    <property type="project" value="TreeGrafter"/>
</dbReference>
<dbReference type="Gene3D" id="1.10.260.40">
    <property type="entry name" value="lambda repressor-like DNA-binding domains"/>
    <property type="match status" value="1"/>
</dbReference>
<name>A0A382ILA6_9ZZZZ</name>
<dbReference type="PROSITE" id="PS50943">
    <property type="entry name" value="HTH_CROC1"/>
    <property type="match status" value="1"/>
</dbReference>
<evidence type="ECO:0000259" key="3">
    <source>
        <dbReference type="PROSITE" id="PS51332"/>
    </source>
</evidence>
<protein>
    <recommendedName>
        <fullName evidence="5">HTH cro/C1-type domain-containing protein</fullName>
    </recommendedName>
</protein>
<evidence type="ECO:0008006" key="5">
    <source>
        <dbReference type="Google" id="ProtNLM"/>
    </source>
</evidence>
<dbReference type="SUPFAM" id="SSF52242">
    <property type="entry name" value="Cobalamin (vitamin B12)-binding domain"/>
    <property type="match status" value="1"/>
</dbReference>
<dbReference type="GO" id="GO:0046872">
    <property type="term" value="F:metal ion binding"/>
    <property type="evidence" value="ECO:0007669"/>
    <property type="project" value="InterPro"/>
</dbReference>
<reference evidence="4" key="1">
    <citation type="submission" date="2018-05" db="EMBL/GenBank/DDBJ databases">
        <authorList>
            <person name="Lanie J.A."/>
            <person name="Ng W.-L."/>
            <person name="Kazmierczak K.M."/>
            <person name="Andrzejewski T.M."/>
            <person name="Davidsen T.M."/>
            <person name="Wayne K.J."/>
            <person name="Tettelin H."/>
            <person name="Glass J.I."/>
            <person name="Rusch D."/>
            <person name="Podicherti R."/>
            <person name="Tsui H.-C.T."/>
            <person name="Winkler M.E."/>
        </authorList>
    </citation>
    <scope>NUCLEOTIDE SEQUENCE</scope>
</reference>
<dbReference type="Gene3D" id="3.40.50.280">
    <property type="entry name" value="Cobalamin-binding domain"/>
    <property type="match status" value="1"/>
</dbReference>
<dbReference type="Pfam" id="PF01381">
    <property type="entry name" value="HTH_3"/>
    <property type="match status" value="1"/>
</dbReference>
<dbReference type="PROSITE" id="PS51332">
    <property type="entry name" value="B12_BINDING"/>
    <property type="match status" value="1"/>
</dbReference>
<dbReference type="GO" id="GO:0003677">
    <property type="term" value="F:DNA binding"/>
    <property type="evidence" value="ECO:0007669"/>
    <property type="project" value="UniProtKB-KW"/>
</dbReference>
<evidence type="ECO:0000313" key="4">
    <source>
        <dbReference type="EMBL" id="SVB99643.1"/>
    </source>
</evidence>
<gene>
    <name evidence="4" type="ORF">METZ01_LOCUS252497</name>
</gene>
<dbReference type="GO" id="GO:0003700">
    <property type="term" value="F:DNA-binding transcription factor activity"/>
    <property type="evidence" value="ECO:0007669"/>
    <property type="project" value="TreeGrafter"/>
</dbReference>
<organism evidence="4">
    <name type="scientific">marine metagenome</name>
    <dbReference type="NCBI Taxonomy" id="408172"/>
    <lineage>
        <taxon>unclassified sequences</taxon>
        <taxon>metagenomes</taxon>
        <taxon>ecological metagenomes</taxon>
    </lineage>
</organism>
<feature type="domain" description="HTH cro/C1-type" evidence="2">
    <location>
        <begin position="173"/>
        <end position="227"/>
    </location>
</feature>
<accession>A0A382ILA6</accession>
<dbReference type="AlphaFoldDB" id="A0A382ILA6"/>
<dbReference type="PANTHER" id="PTHR46797">
    <property type="entry name" value="HTH-TYPE TRANSCRIPTIONAL REGULATOR"/>
    <property type="match status" value="1"/>
</dbReference>
<dbReference type="InterPro" id="IPR001387">
    <property type="entry name" value="Cro/C1-type_HTH"/>
</dbReference>
<dbReference type="CDD" id="cd00093">
    <property type="entry name" value="HTH_XRE"/>
    <property type="match status" value="1"/>
</dbReference>
<dbReference type="InterPro" id="IPR010982">
    <property type="entry name" value="Lambda_DNA-bd_dom_sf"/>
</dbReference>
<dbReference type="PANTHER" id="PTHR46797:SF1">
    <property type="entry name" value="METHYLPHOSPHONATE SYNTHASE"/>
    <property type="match status" value="1"/>
</dbReference>
<dbReference type="EMBL" id="UINC01067711">
    <property type="protein sequence ID" value="SVB99643.1"/>
    <property type="molecule type" value="Genomic_DNA"/>
</dbReference>
<sequence>KLNISTEHRATQIAFRLLAHVKHSYPDGTKTGLRAVVSGVAGDTHLGGALIFADLLRFDGWDVDFLGTDTPGDAILEIVKSNEPDLLCLSVTLTEQVAAATETIKIVKNAAPSTTIIVGGGAINNNGSQNSLETADYVAPDALTGLKWTTEQFDLGISAKTIQAMLTDLGGRIQHLRKEKGLSQQQLATASKLDRSYVSAVEHGKQNVSFATLKNLSDALDVNIVELIDD</sequence>
<dbReference type="SUPFAM" id="SSF47413">
    <property type="entry name" value="lambda repressor-like DNA-binding domains"/>
    <property type="match status" value="1"/>
</dbReference>
<proteinExistence type="predicted"/>